<protein>
    <submittedName>
        <fullName evidence="2">Uncharacterized protein</fullName>
    </submittedName>
</protein>
<evidence type="ECO:0000313" key="2">
    <source>
        <dbReference type="EMBL" id="QHU06269.1"/>
    </source>
</evidence>
<accession>A0A6C0JKZ1</accession>
<organism evidence="2">
    <name type="scientific">viral metagenome</name>
    <dbReference type="NCBI Taxonomy" id="1070528"/>
    <lineage>
        <taxon>unclassified sequences</taxon>
        <taxon>metagenomes</taxon>
        <taxon>organismal metagenomes</taxon>
    </lineage>
</organism>
<sequence length="93" mass="10983">MSSLSNIFNNIKYKFSDNEKKAITNFYDSDLIEENLKKKFIDDLKNVVSDEEGSEFVNTMKHKYKPGTGGKRKRTKINKSRKNRTKSKRKRFV</sequence>
<name>A0A6C0JKZ1_9ZZZZ</name>
<dbReference type="AlphaFoldDB" id="A0A6C0JKZ1"/>
<dbReference type="EMBL" id="MN740431">
    <property type="protein sequence ID" value="QHU06269.1"/>
    <property type="molecule type" value="Genomic_DNA"/>
</dbReference>
<reference evidence="2" key="1">
    <citation type="journal article" date="2020" name="Nature">
        <title>Giant virus diversity and host interactions through global metagenomics.</title>
        <authorList>
            <person name="Schulz F."/>
            <person name="Roux S."/>
            <person name="Paez-Espino D."/>
            <person name="Jungbluth S."/>
            <person name="Walsh D.A."/>
            <person name="Denef V.J."/>
            <person name="McMahon K.D."/>
            <person name="Konstantinidis K.T."/>
            <person name="Eloe-Fadrosh E.A."/>
            <person name="Kyrpides N.C."/>
            <person name="Woyke T."/>
        </authorList>
    </citation>
    <scope>NUCLEOTIDE SEQUENCE</scope>
    <source>
        <strain evidence="2">GVMAG-M-3300027747-57</strain>
    </source>
</reference>
<evidence type="ECO:0000256" key="1">
    <source>
        <dbReference type="SAM" id="MobiDB-lite"/>
    </source>
</evidence>
<proteinExistence type="predicted"/>
<feature type="region of interest" description="Disordered" evidence="1">
    <location>
        <begin position="61"/>
        <end position="93"/>
    </location>
</feature>